<name>I4EXX6_MODI5</name>
<dbReference type="InterPro" id="IPR016064">
    <property type="entry name" value="NAD/diacylglycerol_kinase_sf"/>
</dbReference>
<dbReference type="PATRIC" id="fig|477641.3.peg.2667"/>
<organism evidence="2 3">
    <name type="scientific">Modestobacter italicus (strain DSM 44449 / CECT 9708 / BC 501)</name>
    <dbReference type="NCBI Taxonomy" id="2732864"/>
    <lineage>
        <taxon>Bacteria</taxon>
        <taxon>Bacillati</taxon>
        <taxon>Actinomycetota</taxon>
        <taxon>Actinomycetes</taxon>
        <taxon>Geodermatophilales</taxon>
        <taxon>Geodermatophilaceae</taxon>
        <taxon>Modestobacter</taxon>
    </lineage>
</organism>
<dbReference type="SUPFAM" id="SSF111331">
    <property type="entry name" value="NAD kinase/diacylglycerol kinase-like"/>
    <property type="match status" value="1"/>
</dbReference>
<dbReference type="eggNOG" id="COG1597">
    <property type="taxonomic scope" value="Bacteria"/>
</dbReference>
<feature type="region of interest" description="Disordered" evidence="1">
    <location>
        <begin position="84"/>
        <end position="136"/>
    </location>
</feature>
<evidence type="ECO:0000313" key="3">
    <source>
        <dbReference type="Proteomes" id="UP000006461"/>
    </source>
</evidence>
<dbReference type="GO" id="GO:0016301">
    <property type="term" value="F:kinase activity"/>
    <property type="evidence" value="ECO:0007669"/>
    <property type="project" value="UniProtKB-KW"/>
</dbReference>
<dbReference type="AlphaFoldDB" id="I4EXX6"/>
<sequence length="136" mass="14477">MLRGAHRRGVLMAQGREVVVRADTPTVPVGVDGESVHLSAPVRCTVRPGALRVRLPRERPGVRPPAARLDWASLWALALGRPLTSHRDGGEVAGRPPVPPEAGVHPRPRRSPEQGAADGAPRPAGPAGRTPRGHRR</sequence>
<evidence type="ECO:0000256" key="1">
    <source>
        <dbReference type="SAM" id="MobiDB-lite"/>
    </source>
</evidence>
<keyword evidence="2" id="KW-0418">Kinase</keyword>
<dbReference type="KEGG" id="mmar:MODMU_2810"/>
<proteinExistence type="predicted"/>
<dbReference type="Proteomes" id="UP000006461">
    <property type="component" value="Chromosome"/>
</dbReference>
<reference evidence="2 3" key="1">
    <citation type="journal article" date="2012" name="J. Bacteriol.">
        <title>Genome Sequence of Radiation-Resistant Modestobacter marinus Strain BC501, a Representative Actinobacterium That Thrives on Calcareous Stone Surfaces.</title>
        <authorList>
            <person name="Normand P."/>
            <person name="Gury J."/>
            <person name="Pujic P."/>
            <person name="Chouaia B."/>
            <person name="Crotti E."/>
            <person name="Brusetti L."/>
            <person name="Daffonchio D."/>
            <person name="Vacherie B."/>
            <person name="Barbe V."/>
            <person name="Medigue C."/>
            <person name="Calteau A."/>
            <person name="Ghodhbane-Gtari F."/>
            <person name="Essoussi I."/>
            <person name="Nouioui I."/>
            <person name="Abbassi-Ghozzi I."/>
            <person name="Gtari M."/>
        </authorList>
    </citation>
    <scope>NUCLEOTIDE SEQUENCE [LARGE SCALE GENOMIC DNA]</scope>
    <source>
        <strain evidence="3">BC 501</strain>
    </source>
</reference>
<gene>
    <name evidence="2" type="ordered locus">MODMU_2810</name>
</gene>
<keyword evidence="2" id="KW-0808">Transferase</keyword>
<dbReference type="EMBL" id="FO203431">
    <property type="protein sequence ID" value="CCH88239.1"/>
    <property type="molecule type" value="Genomic_DNA"/>
</dbReference>
<accession>I4EXX6</accession>
<feature type="compositionally biased region" description="Low complexity" evidence="1">
    <location>
        <begin position="115"/>
        <end position="130"/>
    </location>
</feature>
<keyword evidence="3" id="KW-1185">Reference proteome</keyword>
<evidence type="ECO:0000313" key="2">
    <source>
        <dbReference type="EMBL" id="CCH88239.1"/>
    </source>
</evidence>
<protein>
    <submittedName>
        <fullName evidence="2">Diacylglycerol kinase</fullName>
    </submittedName>
</protein>
<dbReference type="HOGENOM" id="CLU_1873085_0_0_11"/>